<evidence type="ECO:0000256" key="2">
    <source>
        <dbReference type="SAM" id="SignalP"/>
    </source>
</evidence>
<dbReference type="EMBL" id="JAGGKG010000002">
    <property type="protein sequence ID" value="MBP1903982.1"/>
    <property type="molecule type" value="Genomic_DNA"/>
</dbReference>
<dbReference type="CDD" id="cd00063">
    <property type="entry name" value="FN3"/>
    <property type="match status" value="2"/>
</dbReference>
<feature type="compositionally biased region" description="Polar residues" evidence="1">
    <location>
        <begin position="245"/>
        <end position="254"/>
    </location>
</feature>
<dbReference type="PROSITE" id="PS50853">
    <property type="entry name" value="FN3"/>
    <property type="match status" value="1"/>
</dbReference>
<dbReference type="InterPro" id="IPR001119">
    <property type="entry name" value="SLH_dom"/>
</dbReference>
<feature type="signal peptide" evidence="2">
    <location>
        <begin position="1"/>
        <end position="33"/>
    </location>
</feature>
<dbReference type="InterPro" id="IPR003961">
    <property type="entry name" value="FN3_dom"/>
</dbReference>
<dbReference type="SMART" id="SM00060">
    <property type="entry name" value="FN3"/>
    <property type="match status" value="2"/>
</dbReference>
<dbReference type="PANTHER" id="PTHR43308">
    <property type="entry name" value="OUTER MEMBRANE PROTEIN ALPHA-RELATED"/>
    <property type="match status" value="1"/>
</dbReference>
<reference evidence="5 6" key="1">
    <citation type="submission" date="2021-03" db="EMBL/GenBank/DDBJ databases">
        <title>Genomic Encyclopedia of Type Strains, Phase IV (KMG-IV): sequencing the most valuable type-strain genomes for metagenomic binning, comparative biology and taxonomic classification.</title>
        <authorList>
            <person name="Goeker M."/>
        </authorList>
    </citation>
    <scope>NUCLEOTIDE SEQUENCE [LARGE SCALE GENOMIC DNA]</scope>
    <source>
        <strain evidence="5 6">DSM 14349</strain>
    </source>
</reference>
<keyword evidence="2" id="KW-0732">Signal</keyword>
<dbReference type="PANTHER" id="PTHR43308:SF5">
    <property type="entry name" value="S-LAYER PROTEIN _ PEPTIDOGLYCAN ENDO-BETA-N-ACETYLGLUCOSAMINIDASE"/>
    <property type="match status" value="1"/>
</dbReference>
<proteinExistence type="predicted"/>
<dbReference type="InterPro" id="IPR013783">
    <property type="entry name" value="Ig-like_fold"/>
</dbReference>
<accession>A0ABS4FN18</accession>
<name>A0ABS4FN18_9BACL</name>
<feature type="region of interest" description="Disordered" evidence="1">
    <location>
        <begin position="117"/>
        <end position="140"/>
    </location>
</feature>
<gene>
    <name evidence="5" type="ORF">J2Z32_000599</name>
</gene>
<feature type="domain" description="SLH" evidence="4">
    <location>
        <begin position="371"/>
        <end position="428"/>
    </location>
</feature>
<dbReference type="PROSITE" id="PS51272">
    <property type="entry name" value="SLH"/>
    <property type="match status" value="3"/>
</dbReference>
<feature type="chain" id="PRO_5046036135" description="S-layer protein" evidence="2">
    <location>
        <begin position="34"/>
        <end position="428"/>
    </location>
</feature>
<dbReference type="InterPro" id="IPR051465">
    <property type="entry name" value="Cell_Envelope_Struct_Comp"/>
</dbReference>
<dbReference type="RefSeq" id="WP_210087666.1">
    <property type="nucleotide sequence ID" value="NZ_JAGGKG010000002.1"/>
</dbReference>
<feature type="compositionally biased region" description="Basic and acidic residues" evidence="1">
    <location>
        <begin position="219"/>
        <end position="244"/>
    </location>
</feature>
<evidence type="ECO:0000259" key="3">
    <source>
        <dbReference type="PROSITE" id="PS50853"/>
    </source>
</evidence>
<sequence>MRRGSISKVLSLALSASLLLGNWAIMGAGKANAEGATSPASSTVTEGKEAPFAPTGFYVTTDETTLTVTWNAVSEATGYKVYIDNKLVYSGADLTYKATELTPNKTYVVELTSFNSAGESGRSRHTSKTKDPELMPAPTNIKAETTSNSATISWDAVEGANHYWVIFNNDLVYSGPNLTTVAKNLGSDRPYTVYVHAIKMSGTVVMEKGEQGYVNIVTKEEAKAETPEKPVTEESPKSDSHESTSENNNNFSDISGNFAEEAIKSLTKEGFLKGYEDGTFGPNKKISRAEFTILVKRALDMENKSATDVPALKDLSKNAWYTEEILIALNHGLTNGYEDGTFRPNQIMQREQAAVMLANVLVKNNFEAKTEEKDFADNNIAPWAKSSIQLLQSYKIVEGQSNFFFPKREVTRAEAAVMIYRLLNVLSK</sequence>
<keyword evidence="6" id="KW-1185">Reference proteome</keyword>
<dbReference type="Proteomes" id="UP001519272">
    <property type="component" value="Unassembled WGS sequence"/>
</dbReference>
<evidence type="ECO:0008006" key="7">
    <source>
        <dbReference type="Google" id="ProtNLM"/>
    </source>
</evidence>
<evidence type="ECO:0000259" key="4">
    <source>
        <dbReference type="PROSITE" id="PS51272"/>
    </source>
</evidence>
<dbReference type="InterPro" id="IPR036116">
    <property type="entry name" value="FN3_sf"/>
</dbReference>
<organism evidence="5 6">
    <name type="scientific">Paenibacillus turicensis</name>
    <dbReference type="NCBI Taxonomy" id="160487"/>
    <lineage>
        <taxon>Bacteria</taxon>
        <taxon>Bacillati</taxon>
        <taxon>Bacillota</taxon>
        <taxon>Bacilli</taxon>
        <taxon>Bacillales</taxon>
        <taxon>Paenibacillaceae</taxon>
        <taxon>Paenibacillus</taxon>
    </lineage>
</organism>
<comment type="caution">
    <text evidence="5">The sequence shown here is derived from an EMBL/GenBank/DDBJ whole genome shotgun (WGS) entry which is preliminary data.</text>
</comment>
<dbReference type="Pfam" id="PF00041">
    <property type="entry name" value="fn3"/>
    <property type="match status" value="1"/>
</dbReference>
<feature type="region of interest" description="Disordered" evidence="1">
    <location>
        <begin position="219"/>
        <end position="254"/>
    </location>
</feature>
<feature type="domain" description="Fibronectin type-III" evidence="3">
    <location>
        <begin position="50"/>
        <end position="133"/>
    </location>
</feature>
<dbReference type="SUPFAM" id="SSF49265">
    <property type="entry name" value="Fibronectin type III"/>
    <property type="match status" value="1"/>
</dbReference>
<protein>
    <recommendedName>
        <fullName evidence="7">S-layer protein</fullName>
    </recommendedName>
</protein>
<dbReference type="Gene3D" id="2.60.40.10">
    <property type="entry name" value="Immunoglobulins"/>
    <property type="match status" value="2"/>
</dbReference>
<feature type="domain" description="SLH" evidence="4">
    <location>
        <begin position="246"/>
        <end position="309"/>
    </location>
</feature>
<dbReference type="Pfam" id="PF00395">
    <property type="entry name" value="SLH"/>
    <property type="match status" value="3"/>
</dbReference>
<evidence type="ECO:0000313" key="6">
    <source>
        <dbReference type="Proteomes" id="UP001519272"/>
    </source>
</evidence>
<feature type="domain" description="SLH" evidence="4">
    <location>
        <begin position="310"/>
        <end position="370"/>
    </location>
</feature>
<evidence type="ECO:0000313" key="5">
    <source>
        <dbReference type="EMBL" id="MBP1903982.1"/>
    </source>
</evidence>
<evidence type="ECO:0000256" key="1">
    <source>
        <dbReference type="SAM" id="MobiDB-lite"/>
    </source>
</evidence>